<comment type="caution">
    <text evidence="1">The sequence shown here is derived from an EMBL/GenBank/DDBJ whole genome shotgun (WGS) entry which is preliminary data.</text>
</comment>
<evidence type="ECO:0000313" key="1">
    <source>
        <dbReference type="EMBL" id="KAF3602052.1"/>
    </source>
</evidence>
<dbReference type="EMBL" id="QGKX02000004">
    <property type="protein sequence ID" value="KAF3602052.1"/>
    <property type="molecule type" value="Genomic_DNA"/>
</dbReference>
<dbReference type="Proteomes" id="UP000712600">
    <property type="component" value="Unassembled WGS sequence"/>
</dbReference>
<protein>
    <submittedName>
        <fullName evidence="1">Uncharacterized protein</fullName>
    </submittedName>
</protein>
<reference evidence="1" key="1">
    <citation type="submission" date="2019-12" db="EMBL/GenBank/DDBJ databases">
        <title>Genome sequencing and annotation of Brassica cretica.</title>
        <authorList>
            <person name="Studholme D.J."/>
            <person name="Sarris P."/>
        </authorList>
    </citation>
    <scope>NUCLEOTIDE SEQUENCE</scope>
    <source>
        <strain evidence="1">PFS-109/04</strain>
        <tissue evidence="1">Leaf</tissue>
    </source>
</reference>
<organism evidence="1 2">
    <name type="scientific">Brassica cretica</name>
    <name type="common">Mustard</name>
    <dbReference type="NCBI Taxonomy" id="69181"/>
    <lineage>
        <taxon>Eukaryota</taxon>
        <taxon>Viridiplantae</taxon>
        <taxon>Streptophyta</taxon>
        <taxon>Embryophyta</taxon>
        <taxon>Tracheophyta</taxon>
        <taxon>Spermatophyta</taxon>
        <taxon>Magnoliopsida</taxon>
        <taxon>eudicotyledons</taxon>
        <taxon>Gunneridae</taxon>
        <taxon>Pentapetalae</taxon>
        <taxon>rosids</taxon>
        <taxon>malvids</taxon>
        <taxon>Brassicales</taxon>
        <taxon>Brassicaceae</taxon>
        <taxon>Brassiceae</taxon>
        <taxon>Brassica</taxon>
    </lineage>
</organism>
<proteinExistence type="predicted"/>
<evidence type="ECO:0000313" key="2">
    <source>
        <dbReference type="Proteomes" id="UP000712600"/>
    </source>
</evidence>
<accession>A0A8S9SJR3</accession>
<name>A0A8S9SJR3_BRACR</name>
<gene>
    <name evidence="1" type="ORF">F2Q69_00035988</name>
</gene>
<dbReference type="AlphaFoldDB" id="A0A8S9SJR3"/>
<sequence>MADGFGYGSFSGAPYPLWHSSPSPHPSASASPFPATYPVNLTKGGFDPTISHGSYNRSPSNPSYGGPCSSFYVNNGSYGPRGEDSYAYMIPPSGLHHPSSSDYVPLPTDYLLETQRLDRIPYKFSAPVSDMLIRNSQEPFYYPILENTILAMINSRL</sequence>